<dbReference type="Gene3D" id="1.10.340.30">
    <property type="entry name" value="Hypothetical protein, domain 2"/>
    <property type="match status" value="1"/>
</dbReference>
<keyword evidence="7" id="KW-0004">4Fe-4S</keyword>
<feature type="region of interest" description="Disordered" evidence="15">
    <location>
        <begin position="154"/>
        <end position="176"/>
    </location>
</feature>
<feature type="compositionally biased region" description="Low complexity" evidence="15">
    <location>
        <begin position="32"/>
        <end position="64"/>
    </location>
</feature>
<evidence type="ECO:0000256" key="6">
    <source>
        <dbReference type="ARBA" id="ARBA00022023"/>
    </source>
</evidence>
<evidence type="ECO:0000256" key="7">
    <source>
        <dbReference type="ARBA" id="ARBA00022485"/>
    </source>
</evidence>
<dbReference type="GO" id="GO:0000701">
    <property type="term" value="F:purine-specific mismatch base pair DNA N-glycosylase activity"/>
    <property type="evidence" value="ECO:0007669"/>
    <property type="project" value="UniProtKB-EC"/>
</dbReference>
<feature type="domain" description="HhH-GPD" evidence="16">
    <location>
        <begin position="223"/>
        <end position="369"/>
    </location>
</feature>
<dbReference type="AlphaFoldDB" id="A0A8B2NPY8"/>
<accession>A0A8B2NPY8</accession>
<dbReference type="GO" id="GO:0035485">
    <property type="term" value="F:adenine/guanine mispair binding"/>
    <property type="evidence" value="ECO:0007669"/>
    <property type="project" value="TreeGrafter"/>
</dbReference>
<dbReference type="Pfam" id="PF14815">
    <property type="entry name" value="NUDIX_4"/>
    <property type="match status" value="1"/>
</dbReference>
<dbReference type="EMBL" id="QHHQ01000010">
    <property type="protein sequence ID" value="RAH96951.1"/>
    <property type="molecule type" value="Genomic_DNA"/>
</dbReference>
<dbReference type="Pfam" id="PF10576">
    <property type="entry name" value="EndIII_4Fe-2S"/>
    <property type="match status" value="1"/>
</dbReference>
<dbReference type="CDD" id="cd00056">
    <property type="entry name" value="ENDO3c"/>
    <property type="match status" value="1"/>
</dbReference>
<dbReference type="InterPro" id="IPR044298">
    <property type="entry name" value="MIG/MutY"/>
</dbReference>
<reference evidence="17 18" key="1">
    <citation type="submission" date="2018-05" db="EMBL/GenBank/DDBJ databases">
        <title>Acuticoccus sediminis sp. nov., isolated from deep-sea sediment of Indian Ocean.</title>
        <authorList>
            <person name="Liu X."/>
            <person name="Lai Q."/>
            <person name="Du Y."/>
            <person name="Sun F."/>
            <person name="Zhang X."/>
            <person name="Wang S."/>
            <person name="Shao Z."/>
        </authorList>
    </citation>
    <scope>NUCLEOTIDE SEQUENCE [LARGE SCALE GENOMIC DNA]</scope>
    <source>
        <strain evidence="17 18">PTG4-2</strain>
    </source>
</reference>
<evidence type="ECO:0000259" key="16">
    <source>
        <dbReference type="SMART" id="SM00478"/>
    </source>
</evidence>
<evidence type="ECO:0000256" key="4">
    <source>
        <dbReference type="ARBA" id="ARBA00008343"/>
    </source>
</evidence>
<evidence type="ECO:0000256" key="8">
    <source>
        <dbReference type="ARBA" id="ARBA00022723"/>
    </source>
</evidence>
<comment type="cofactor">
    <cofactor evidence="2">
        <name>[4Fe-4S] cluster</name>
        <dbReference type="ChEBI" id="CHEBI:49883"/>
    </cofactor>
</comment>
<proteinExistence type="inferred from homology"/>
<keyword evidence="14" id="KW-0326">Glycosidase</keyword>
<keyword evidence="10" id="KW-0378">Hydrolase</keyword>
<dbReference type="CDD" id="cd03431">
    <property type="entry name" value="NUDIX_DNA_Glycosylase_C-MutY"/>
    <property type="match status" value="1"/>
</dbReference>
<dbReference type="SUPFAM" id="SSF48150">
    <property type="entry name" value="DNA-glycosylase"/>
    <property type="match status" value="1"/>
</dbReference>
<dbReference type="PROSITE" id="PS00764">
    <property type="entry name" value="ENDONUCLEASE_III_1"/>
    <property type="match status" value="1"/>
</dbReference>
<evidence type="ECO:0000313" key="17">
    <source>
        <dbReference type="EMBL" id="RAH96951.1"/>
    </source>
</evidence>
<dbReference type="PANTHER" id="PTHR42944:SF1">
    <property type="entry name" value="ADENINE DNA GLYCOSYLASE"/>
    <property type="match status" value="1"/>
</dbReference>
<dbReference type="InterPro" id="IPR029119">
    <property type="entry name" value="MutY_C"/>
</dbReference>
<dbReference type="InterPro" id="IPR011257">
    <property type="entry name" value="DNA_glycosylase"/>
</dbReference>
<evidence type="ECO:0000313" key="18">
    <source>
        <dbReference type="Proteomes" id="UP000249590"/>
    </source>
</evidence>
<dbReference type="SUPFAM" id="SSF55811">
    <property type="entry name" value="Nudix"/>
    <property type="match status" value="1"/>
</dbReference>
<dbReference type="OrthoDB" id="9802365at2"/>
<evidence type="ECO:0000256" key="1">
    <source>
        <dbReference type="ARBA" id="ARBA00000843"/>
    </source>
</evidence>
<dbReference type="EC" id="3.2.2.31" evidence="5"/>
<evidence type="ECO:0000256" key="14">
    <source>
        <dbReference type="ARBA" id="ARBA00023295"/>
    </source>
</evidence>
<evidence type="ECO:0000256" key="3">
    <source>
        <dbReference type="ARBA" id="ARBA00002933"/>
    </source>
</evidence>
<evidence type="ECO:0000256" key="2">
    <source>
        <dbReference type="ARBA" id="ARBA00001966"/>
    </source>
</evidence>
<dbReference type="SMART" id="SM00525">
    <property type="entry name" value="FES"/>
    <property type="match status" value="1"/>
</dbReference>
<dbReference type="Gene3D" id="3.90.79.10">
    <property type="entry name" value="Nucleoside Triphosphate Pyrophosphohydrolase"/>
    <property type="match status" value="1"/>
</dbReference>
<protein>
    <recommendedName>
        <fullName evidence="6">Adenine DNA glycosylase</fullName>
        <ecNumber evidence="5">3.2.2.31</ecNumber>
    </recommendedName>
</protein>
<dbReference type="InterPro" id="IPR003651">
    <property type="entry name" value="Endonuclease3_FeS-loop_motif"/>
</dbReference>
<gene>
    <name evidence="17" type="ORF">DLJ53_30190</name>
</gene>
<dbReference type="GO" id="GO:0006284">
    <property type="term" value="P:base-excision repair"/>
    <property type="evidence" value="ECO:0007669"/>
    <property type="project" value="InterPro"/>
</dbReference>
<feature type="compositionally biased region" description="Low complexity" evidence="15">
    <location>
        <begin position="71"/>
        <end position="81"/>
    </location>
</feature>
<dbReference type="Proteomes" id="UP000249590">
    <property type="component" value="Unassembled WGS sequence"/>
</dbReference>
<dbReference type="Gene3D" id="1.10.1670.10">
    <property type="entry name" value="Helix-hairpin-Helix base-excision DNA repair enzymes (C-terminal)"/>
    <property type="match status" value="1"/>
</dbReference>
<dbReference type="GO" id="GO:0051539">
    <property type="term" value="F:4 iron, 4 sulfur cluster binding"/>
    <property type="evidence" value="ECO:0007669"/>
    <property type="project" value="UniProtKB-KW"/>
</dbReference>
<name>A0A8B2NPY8_9HYPH</name>
<evidence type="ECO:0000256" key="9">
    <source>
        <dbReference type="ARBA" id="ARBA00022763"/>
    </source>
</evidence>
<dbReference type="Pfam" id="PF00730">
    <property type="entry name" value="HhH-GPD"/>
    <property type="match status" value="1"/>
</dbReference>
<feature type="compositionally biased region" description="Basic residues" evidence="15">
    <location>
        <begin position="15"/>
        <end position="31"/>
    </location>
</feature>
<keyword evidence="9" id="KW-0227">DNA damage</keyword>
<dbReference type="InterPro" id="IPR023170">
    <property type="entry name" value="HhH_base_excis_C"/>
</dbReference>
<keyword evidence="13" id="KW-0234">DNA repair</keyword>
<dbReference type="PANTHER" id="PTHR42944">
    <property type="entry name" value="ADENINE DNA GLYCOSYLASE"/>
    <property type="match status" value="1"/>
</dbReference>
<dbReference type="GO" id="GO:0046872">
    <property type="term" value="F:metal ion binding"/>
    <property type="evidence" value="ECO:0007669"/>
    <property type="project" value="UniProtKB-KW"/>
</dbReference>
<dbReference type="InterPro" id="IPR003265">
    <property type="entry name" value="HhH-GPD_domain"/>
</dbReference>
<keyword evidence="8" id="KW-0479">Metal-binding</keyword>
<comment type="function">
    <text evidence="3">Adenine glycosylase active on G-A mispairs. MutY also corrects error-prone DNA synthesis past GO lesions which are due to the oxidatively damaged form of guanine: 7,8-dihydro-8-oxoguanine (8-oxo-dGTP).</text>
</comment>
<evidence type="ECO:0000256" key="10">
    <source>
        <dbReference type="ARBA" id="ARBA00022801"/>
    </source>
</evidence>
<feature type="compositionally biased region" description="Low complexity" evidence="15">
    <location>
        <begin position="165"/>
        <end position="176"/>
    </location>
</feature>
<evidence type="ECO:0000256" key="12">
    <source>
        <dbReference type="ARBA" id="ARBA00023014"/>
    </source>
</evidence>
<feature type="compositionally biased region" description="Low complexity" evidence="15">
    <location>
        <begin position="93"/>
        <end position="109"/>
    </location>
</feature>
<sequence length="523" mass="54217">MKKKARAGGPADRRAARRLAARKPKNRKSAKAAKSGPAPGRPDTGEALRPPAAAGALPVAPARGHAPEPAPAVDAEPAVEAAPKRRVTRSRKAPAAPEASEIAEVPAAETAVPKRRRARTAGAGEEPAPEPAKPGRTRRAAAAQRSVVSSLFAATDDGDGPEHGAAAPAAGSGRPALRALPAPDRAAGRALLAWYDRHRRSLPWRAEPGETADPYRVWLSEIMLQQTTVAAVKSYYETFLTRWPTIADLAAADDGDVMAAWAGLGYYARARNLVACARVVAATGFPVSREGLAGLPGVGDYTSAAIAAIAFGEPAPVVDGNVERVVARLTRLARPPKTVRREVEAIVAAMLPADRPGDFAQAMMDLGATICTPKSPACGICPLREGCAASAAGDMLDYPVKAPRRARSVWHGVAFVAVRPDGAILLRRRPARGLLGGMAEVFGSAWGGPVAVPLEHAPFDGGWAGVGSITHGFTHAELTVDVYSAAVPADAPTPAGAWWALPDDAGLPTVMKKVVVRALAMAG</sequence>
<dbReference type="GO" id="GO:0034039">
    <property type="term" value="F:8-oxo-7,8-dihydroguanine DNA N-glycosylase activity"/>
    <property type="evidence" value="ECO:0007669"/>
    <property type="project" value="TreeGrafter"/>
</dbReference>
<dbReference type="GO" id="GO:0006298">
    <property type="term" value="P:mismatch repair"/>
    <property type="evidence" value="ECO:0007669"/>
    <property type="project" value="TreeGrafter"/>
</dbReference>
<comment type="similarity">
    <text evidence="4">Belongs to the Nth/MutY family.</text>
</comment>
<evidence type="ECO:0000256" key="15">
    <source>
        <dbReference type="SAM" id="MobiDB-lite"/>
    </source>
</evidence>
<dbReference type="GO" id="GO:0032357">
    <property type="term" value="F:oxidized purine DNA binding"/>
    <property type="evidence" value="ECO:0007669"/>
    <property type="project" value="TreeGrafter"/>
</dbReference>
<dbReference type="InterPro" id="IPR015797">
    <property type="entry name" value="NUDIX_hydrolase-like_dom_sf"/>
</dbReference>
<comment type="catalytic activity">
    <reaction evidence="1">
        <text>Hydrolyzes free adenine bases from 7,8-dihydro-8-oxoguanine:adenine mismatched double-stranded DNA, leaving an apurinic site.</text>
        <dbReference type="EC" id="3.2.2.31"/>
    </reaction>
</comment>
<evidence type="ECO:0000256" key="13">
    <source>
        <dbReference type="ARBA" id="ARBA00023204"/>
    </source>
</evidence>
<feature type="region of interest" description="Disordered" evidence="15">
    <location>
        <begin position="1"/>
        <end position="142"/>
    </location>
</feature>
<comment type="caution">
    <text evidence="17">The sequence shown here is derived from an EMBL/GenBank/DDBJ whole genome shotgun (WGS) entry which is preliminary data.</text>
</comment>
<organism evidence="17 18">
    <name type="scientific">Acuticoccus sediminis</name>
    <dbReference type="NCBI Taxonomy" id="2184697"/>
    <lineage>
        <taxon>Bacteria</taxon>
        <taxon>Pseudomonadati</taxon>
        <taxon>Pseudomonadota</taxon>
        <taxon>Alphaproteobacteria</taxon>
        <taxon>Hyphomicrobiales</taxon>
        <taxon>Amorphaceae</taxon>
        <taxon>Acuticoccus</taxon>
    </lineage>
</organism>
<evidence type="ECO:0000256" key="11">
    <source>
        <dbReference type="ARBA" id="ARBA00023004"/>
    </source>
</evidence>
<keyword evidence="12" id="KW-0411">Iron-sulfur</keyword>
<dbReference type="SMART" id="SM00478">
    <property type="entry name" value="ENDO3c"/>
    <property type="match status" value="1"/>
</dbReference>
<evidence type="ECO:0000256" key="5">
    <source>
        <dbReference type="ARBA" id="ARBA00012045"/>
    </source>
</evidence>
<keyword evidence="18" id="KW-1185">Reference proteome</keyword>
<dbReference type="InterPro" id="IPR004035">
    <property type="entry name" value="Endouclease-III_FeS-bd_BS"/>
</dbReference>
<keyword evidence="11" id="KW-0408">Iron</keyword>